<dbReference type="AlphaFoldDB" id="A0A2N3V597"/>
<evidence type="ECO:0000313" key="2">
    <source>
        <dbReference type="Proteomes" id="UP000233766"/>
    </source>
</evidence>
<keyword evidence="2" id="KW-1185">Reference proteome</keyword>
<evidence type="ECO:0000313" key="1">
    <source>
        <dbReference type="EMBL" id="PKV76799.1"/>
    </source>
</evidence>
<organism evidence="1 2">
    <name type="scientific">Nocardia fluminea</name>
    <dbReference type="NCBI Taxonomy" id="134984"/>
    <lineage>
        <taxon>Bacteria</taxon>
        <taxon>Bacillati</taxon>
        <taxon>Actinomycetota</taxon>
        <taxon>Actinomycetes</taxon>
        <taxon>Mycobacteriales</taxon>
        <taxon>Nocardiaceae</taxon>
        <taxon>Nocardia</taxon>
    </lineage>
</organism>
<comment type="caution">
    <text evidence="1">The sequence shown here is derived from an EMBL/GenBank/DDBJ whole genome shotgun (WGS) entry which is preliminary data.</text>
</comment>
<reference evidence="1 2" key="1">
    <citation type="submission" date="2017-12" db="EMBL/GenBank/DDBJ databases">
        <title>Sequencing the genomes of 1000 Actinobacteria strains.</title>
        <authorList>
            <person name="Klenk H.-P."/>
        </authorList>
    </citation>
    <scope>NUCLEOTIDE SEQUENCE [LARGE SCALE GENOMIC DNA]</scope>
    <source>
        <strain evidence="1 2">DSM 44489</strain>
    </source>
</reference>
<name>A0A2N3V597_9NOCA</name>
<protein>
    <submittedName>
        <fullName evidence="1">Uncharacterized protein</fullName>
    </submittedName>
</protein>
<dbReference type="RefSeq" id="WP_143876235.1">
    <property type="nucleotide sequence ID" value="NZ_PJMW01000003.1"/>
</dbReference>
<dbReference type="Proteomes" id="UP000233766">
    <property type="component" value="Unassembled WGS sequence"/>
</dbReference>
<dbReference type="OrthoDB" id="4555101at2"/>
<dbReference type="InterPro" id="IPR046723">
    <property type="entry name" value="DUF6615"/>
</dbReference>
<accession>A0A2N3V597</accession>
<gene>
    <name evidence="1" type="ORF">ATK86_7202</name>
</gene>
<dbReference type="Pfam" id="PF20320">
    <property type="entry name" value="DUF6615"/>
    <property type="match status" value="1"/>
</dbReference>
<dbReference type="EMBL" id="PJMW01000003">
    <property type="protein sequence ID" value="PKV76799.1"/>
    <property type="molecule type" value="Genomic_DNA"/>
</dbReference>
<sequence length="327" mass="37461">MATHSDLTAAMDYLAVDTWRRLEHGQPRGLAPSEESITDHVLFELNQQFPQILVHKPSKKEEARLGADWEWWIGSDTRWLCLRVQAKKFFGHHYRYLGHQPKGGDDRQIDLLIEGCERRGHLPYHVFYNGWGSDHFGGNDMAALHANRRYFPHIPWQPMVMRNPTHPDGYEEVALGENNPRWWGCSALPSRIVVGLMRNSPPHYVPRYLEHAMPWSMIFSTTRASRARDAVPKAFVDAVDVIHWRLLRGPVNVRGMVRMFSPDASERANPSVLDEWRLTTLPSYVRAVVDGRHDLTAASLTDMLDGQLPVRRLVFTDLADFPSNGVG</sequence>
<proteinExistence type="predicted"/>